<dbReference type="CDD" id="cd16011">
    <property type="entry name" value="iPGM_like"/>
    <property type="match status" value="1"/>
</dbReference>
<dbReference type="InterPro" id="IPR017850">
    <property type="entry name" value="Alkaline_phosphatase_core_sf"/>
</dbReference>
<accession>A0A660SQG4</accession>
<dbReference type="GO" id="GO:0046872">
    <property type="term" value="F:metal ion binding"/>
    <property type="evidence" value="ECO:0007669"/>
    <property type="project" value="InterPro"/>
</dbReference>
<dbReference type="GO" id="GO:0006096">
    <property type="term" value="P:glycolytic process"/>
    <property type="evidence" value="ECO:0007669"/>
    <property type="project" value="UniProtKB-KW"/>
</dbReference>
<dbReference type="SUPFAM" id="SSF53649">
    <property type="entry name" value="Alkaline phosphatase-like"/>
    <property type="match status" value="1"/>
</dbReference>
<evidence type="ECO:0000259" key="6">
    <source>
        <dbReference type="Pfam" id="PF01676"/>
    </source>
</evidence>
<evidence type="ECO:0000256" key="2">
    <source>
        <dbReference type="ARBA" id="ARBA00002315"/>
    </source>
</evidence>
<dbReference type="NCBIfam" id="NF003160">
    <property type="entry name" value="PRK04135.1"/>
    <property type="match status" value="1"/>
</dbReference>
<keyword evidence="5" id="KW-0324">Glycolysis</keyword>
<proteinExistence type="inferred from homology"/>
<reference evidence="7 8" key="1">
    <citation type="submission" date="2018-06" db="EMBL/GenBank/DDBJ databases">
        <title>Extensive metabolic versatility and redundancy in microbially diverse, dynamic hydrothermal sediments.</title>
        <authorList>
            <person name="Dombrowski N."/>
            <person name="Teske A."/>
            <person name="Baker B.J."/>
        </authorList>
    </citation>
    <scope>NUCLEOTIDE SEQUENCE [LARGE SCALE GENOMIC DNA]</scope>
    <source>
        <strain evidence="7">B10_G13</strain>
    </source>
</reference>
<comment type="caution">
    <text evidence="7">The sequence shown here is derived from an EMBL/GenBank/DDBJ whole genome shotgun (WGS) entry which is preliminary data.</text>
</comment>
<dbReference type="Gene3D" id="3.40.720.10">
    <property type="entry name" value="Alkaline Phosphatase, subunit A"/>
    <property type="match status" value="2"/>
</dbReference>
<dbReference type="PIRSF" id="PIRSF006392">
    <property type="entry name" value="IPGAM_arch"/>
    <property type="match status" value="1"/>
</dbReference>
<name>A0A660SQG4_UNCT6</name>
<dbReference type="Proteomes" id="UP000271125">
    <property type="component" value="Unassembled WGS sequence"/>
</dbReference>
<evidence type="ECO:0000256" key="3">
    <source>
        <dbReference type="ARBA" id="ARBA00004921"/>
    </source>
</evidence>
<dbReference type="Pfam" id="PF10143">
    <property type="entry name" value="PhosphMutase"/>
    <property type="match status" value="1"/>
</dbReference>
<comment type="similarity">
    <text evidence="4">Belongs to the BPG-independent phosphoglycerate mutase family. A-PGAM subfamily.</text>
</comment>
<evidence type="ECO:0000256" key="1">
    <source>
        <dbReference type="ARBA" id="ARBA00000370"/>
    </source>
</evidence>
<gene>
    <name evidence="7" type="ORF">DRP43_01375</name>
</gene>
<dbReference type="InterPro" id="IPR006124">
    <property type="entry name" value="Metalloenzyme"/>
</dbReference>
<feature type="domain" description="Metalloenzyme" evidence="6">
    <location>
        <begin position="16"/>
        <end position="395"/>
    </location>
</feature>
<organism evidence="7 8">
    <name type="scientific">candidate division TA06 bacterium</name>
    <dbReference type="NCBI Taxonomy" id="2250710"/>
    <lineage>
        <taxon>Bacteria</taxon>
        <taxon>Bacteria division TA06</taxon>
    </lineage>
</organism>
<dbReference type="EMBL" id="QNBD01000042">
    <property type="protein sequence ID" value="RKX72180.1"/>
    <property type="molecule type" value="Genomic_DNA"/>
</dbReference>
<dbReference type="PANTHER" id="PTHR31209:SF0">
    <property type="entry name" value="METALLOENZYME DOMAIN-CONTAINING PROTEIN"/>
    <property type="match status" value="1"/>
</dbReference>
<protein>
    <submittedName>
        <fullName evidence="7">Phosphoglycerate mutase</fullName>
    </submittedName>
</protein>
<comment type="function">
    <text evidence="2">Catalyzes the interconversion of 2-phosphoglycerate and 3-phosphoglycerate.</text>
</comment>
<evidence type="ECO:0000313" key="7">
    <source>
        <dbReference type="EMBL" id="RKX72180.1"/>
    </source>
</evidence>
<dbReference type="GO" id="GO:0004619">
    <property type="term" value="F:phosphoglycerate mutase activity"/>
    <property type="evidence" value="ECO:0007669"/>
    <property type="project" value="UniProtKB-EC"/>
</dbReference>
<dbReference type="Pfam" id="PF01676">
    <property type="entry name" value="Metalloenzyme"/>
    <property type="match status" value="1"/>
</dbReference>
<evidence type="ECO:0000256" key="5">
    <source>
        <dbReference type="ARBA" id="ARBA00023152"/>
    </source>
</evidence>
<dbReference type="InterPro" id="IPR004456">
    <property type="entry name" value="Pglycerate_mutase_ApgM"/>
</dbReference>
<comment type="catalytic activity">
    <reaction evidence="1">
        <text>(2R)-2-phosphoglycerate = (2R)-3-phosphoglycerate</text>
        <dbReference type="Rhea" id="RHEA:15901"/>
        <dbReference type="ChEBI" id="CHEBI:58272"/>
        <dbReference type="ChEBI" id="CHEBI:58289"/>
        <dbReference type="EC" id="5.4.2.12"/>
    </reaction>
</comment>
<sequence length="406" mass="45715">MITENIMKKLSISNEKKILLIVMDGVGDIEIDDVDTIGTPLAVANKPNIDKLSRKSALGEGIPVDIGITPGSGPAHLSLFGYDPLKYDIGRGVLEAAGIGLKIKKGNIAIRGNFATIDDNRIVVDRRAGRISTEKNKELIDYLRGKIKNIEDVNVEFYAGKEHRCVIVLRGEGLYDNTNDTDPQKDGKKILRAKANDNKSAKTAKICNKLSDEIISVLKSFHPANALLMRGISNPPDLPSMNELFNLKSVCIATYPMYKGLAHIVGMDVINDLFTITEQIERLKENYDKYDFFYFHIKKTDSYGEDGNYGGKIQVIEEFDKYFMEITDMNFDLIVITGDHSTPWRMKGHSFHTTPIMFYSKYFLRFRDNLEFNENNCQKGSIGTIYSKDLMQLMLGHTLKLLKYGA</sequence>
<dbReference type="PANTHER" id="PTHR31209">
    <property type="entry name" value="COFACTOR-INDEPENDENT PHOSPHOGLYCERATE MUTASE"/>
    <property type="match status" value="1"/>
</dbReference>
<dbReference type="NCBIfam" id="TIGR00306">
    <property type="entry name" value="apgM"/>
    <property type="match status" value="1"/>
</dbReference>
<evidence type="ECO:0000313" key="8">
    <source>
        <dbReference type="Proteomes" id="UP000271125"/>
    </source>
</evidence>
<dbReference type="AlphaFoldDB" id="A0A660SQG4"/>
<evidence type="ECO:0000256" key="4">
    <source>
        <dbReference type="ARBA" id="ARBA00005524"/>
    </source>
</evidence>
<comment type="pathway">
    <text evidence="3">Carbohydrate degradation.</text>
</comment>